<reference evidence="1 2" key="1">
    <citation type="submission" date="2021-04" db="EMBL/GenBank/DDBJ databases">
        <title>Complete genome sequencing of Allochromatium tepidum strain NZ.</title>
        <authorList>
            <person name="Tsukatani Y."/>
            <person name="Mori H."/>
        </authorList>
    </citation>
    <scope>NUCLEOTIDE SEQUENCE [LARGE SCALE GENOMIC DNA]</scope>
    <source>
        <strain evidence="1 2">NZ</strain>
    </source>
</reference>
<sequence>MVVQSIPPPTPELSPATLVARVREVSYALPDARKGGNHQRYAMGDAGLSAFAMVLMQSPSFLDFQRRMQYERGANNAATLFGVDQIPSDQHSNRPSLLHGTGLGAEGGMGAFIKDHDDGVVLNLELLALGARPSPPGVARPR</sequence>
<evidence type="ECO:0000313" key="2">
    <source>
        <dbReference type="Proteomes" id="UP000680679"/>
    </source>
</evidence>
<keyword evidence="2" id="KW-1185">Reference proteome</keyword>
<dbReference type="EMBL" id="AP024563">
    <property type="protein sequence ID" value="BCU06848.1"/>
    <property type="molecule type" value="Genomic_DNA"/>
</dbReference>
<organism evidence="1 2">
    <name type="scientific">Allochromatium tepidum</name>
    <dbReference type="NCBI Taxonomy" id="553982"/>
    <lineage>
        <taxon>Bacteria</taxon>
        <taxon>Pseudomonadati</taxon>
        <taxon>Pseudomonadota</taxon>
        <taxon>Gammaproteobacteria</taxon>
        <taxon>Chromatiales</taxon>
        <taxon>Chromatiaceae</taxon>
        <taxon>Allochromatium</taxon>
    </lineage>
</organism>
<gene>
    <name evidence="1" type="ORF">Atep_15250</name>
</gene>
<accession>A0ABN6GAA6</accession>
<dbReference type="Proteomes" id="UP000680679">
    <property type="component" value="Chromosome"/>
</dbReference>
<evidence type="ECO:0000313" key="1">
    <source>
        <dbReference type="EMBL" id="BCU06848.1"/>
    </source>
</evidence>
<protein>
    <submittedName>
        <fullName evidence="1">Uncharacterized protein</fullName>
    </submittedName>
</protein>
<dbReference type="RefSeq" id="WP_213377684.1">
    <property type="nucleotide sequence ID" value="NZ_AP024563.1"/>
</dbReference>
<name>A0ABN6GAA6_9GAMM</name>
<proteinExistence type="predicted"/>